<comment type="caution">
    <text evidence="1">The sequence shown here is derived from an EMBL/GenBank/DDBJ whole genome shotgun (WGS) entry which is preliminary data.</text>
</comment>
<dbReference type="AlphaFoldDB" id="A0AAD5K3W8"/>
<reference evidence="1" key="1">
    <citation type="journal article" date="2022" name="IScience">
        <title>Evolution of zygomycete secretomes and the origins of terrestrial fungal ecologies.</title>
        <authorList>
            <person name="Chang Y."/>
            <person name="Wang Y."/>
            <person name="Mondo S."/>
            <person name="Ahrendt S."/>
            <person name="Andreopoulos W."/>
            <person name="Barry K."/>
            <person name="Beard J."/>
            <person name="Benny G.L."/>
            <person name="Blankenship S."/>
            <person name="Bonito G."/>
            <person name="Cuomo C."/>
            <person name="Desiro A."/>
            <person name="Gervers K.A."/>
            <person name="Hundley H."/>
            <person name="Kuo A."/>
            <person name="LaButti K."/>
            <person name="Lang B.F."/>
            <person name="Lipzen A."/>
            <person name="O'Donnell K."/>
            <person name="Pangilinan J."/>
            <person name="Reynolds N."/>
            <person name="Sandor L."/>
            <person name="Smith M.E."/>
            <person name="Tsang A."/>
            <person name="Grigoriev I.V."/>
            <person name="Stajich J.E."/>
            <person name="Spatafora J.W."/>
        </authorList>
    </citation>
    <scope>NUCLEOTIDE SEQUENCE</scope>
    <source>
        <strain evidence="1">RSA 2281</strain>
    </source>
</reference>
<sequence>MNNPIGPIWLVRTPDMQRVPGTGATQGLVHHFLLMELSWISTFTTFDTTMNVNSRSIQETLLITLKAYRTTAKDNEEIREKHDIMEKCLVDIYQSQWFQGVRTLEEAMARVSTWSPRP</sequence>
<dbReference type="EMBL" id="JAIXMP010000009">
    <property type="protein sequence ID" value="KAI9268187.1"/>
    <property type="molecule type" value="Genomic_DNA"/>
</dbReference>
<organism evidence="1 2">
    <name type="scientific">Phascolomyces articulosus</name>
    <dbReference type="NCBI Taxonomy" id="60185"/>
    <lineage>
        <taxon>Eukaryota</taxon>
        <taxon>Fungi</taxon>
        <taxon>Fungi incertae sedis</taxon>
        <taxon>Mucoromycota</taxon>
        <taxon>Mucoromycotina</taxon>
        <taxon>Mucoromycetes</taxon>
        <taxon>Mucorales</taxon>
        <taxon>Lichtheimiaceae</taxon>
        <taxon>Phascolomyces</taxon>
    </lineage>
</organism>
<name>A0AAD5K3W8_9FUNG</name>
<protein>
    <submittedName>
        <fullName evidence="1">Uncharacterized protein</fullName>
    </submittedName>
</protein>
<proteinExistence type="predicted"/>
<reference evidence="1" key="2">
    <citation type="submission" date="2023-02" db="EMBL/GenBank/DDBJ databases">
        <authorList>
            <consortium name="DOE Joint Genome Institute"/>
            <person name="Mondo S.J."/>
            <person name="Chang Y."/>
            <person name="Wang Y."/>
            <person name="Ahrendt S."/>
            <person name="Andreopoulos W."/>
            <person name="Barry K."/>
            <person name="Beard J."/>
            <person name="Benny G.L."/>
            <person name="Blankenship S."/>
            <person name="Bonito G."/>
            <person name="Cuomo C."/>
            <person name="Desiro A."/>
            <person name="Gervers K.A."/>
            <person name="Hundley H."/>
            <person name="Kuo A."/>
            <person name="LaButti K."/>
            <person name="Lang B.F."/>
            <person name="Lipzen A."/>
            <person name="O'Donnell K."/>
            <person name="Pangilinan J."/>
            <person name="Reynolds N."/>
            <person name="Sandor L."/>
            <person name="Smith M.W."/>
            <person name="Tsang A."/>
            <person name="Grigoriev I.V."/>
            <person name="Stajich J.E."/>
            <person name="Spatafora J.W."/>
        </authorList>
    </citation>
    <scope>NUCLEOTIDE SEQUENCE</scope>
    <source>
        <strain evidence="1">RSA 2281</strain>
    </source>
</reference>
<evidence type="ECO:0000313" key="2">
    <source>
        <dbReference type="Proteomes" id="UP001209540"/>
    </source>
</evidence>
<accession>A0AAD5K3W8</accession>
<dbReference type="Proteomes" id="UP001209540">
    <property type="component" value="Unassembled WGS sequence"/>
</dbReference>
<keyword evidence="2" id="KW-1185">Reference proteome</keyword>
<evidence type="ECO:0000313" key="1">
    <source>
        <dbReference type="EMBL" id="KAI9268187.1"/>
    </source>
</evidence>
<gene>
    <name evidence="1" type="ORF">BDA99DRAFT_558356</name>
</gene>